<evidence type="ECO:0000313" key="7">
    <source>
        <dbReference type="Proteomes" id="UP000008694"/>
    </source>
</evidence>
<gene>
    <name evidence="6" type="ORF">ARALYDRAFT_685025</name>
</gene>
<dbReference type="SUPFAM" id="SSF54001">
    <property type="entry name" value="Cysteine proteinases"/>
    <property type="match status" value="1"/>
</dbReference>
<keyword evidence="2" id="KW-0645">Protease</keyword>
<evidence type="ECO:0000259" key="5">
    <source>
        <dbReference type="Pfam" id="PF02902"/>
    </source>
</evidence>
<evidence type="ECO:0000313" key="6">
    <source>
        <dbReference type="EMBL" id="EFH42283.1"/>
    </source>
</evidence>
<keyword evidence="7" id="KW-1185">Reference proteome</keyword>
<dbReference type="PANTHER" id="PTHR48449">
    <property type="entry name" value="DUF1985 DOMAIN-CONTAINING PROTEIN"/>
    <property type="match status" value="1"/>
</dbReference>
<feature type="compositionally biased region" description="Low complexity" evidence="4">
    <location>
        <begin position="242"/>
        <end position="260"/>
    </location>
</feature>
<name>D7MTQ6_ARALL</name>
<dbReference type="HOGENOM" id="CLU_575346_0_0_1"/>
<dbReference type="GO" id="GO:0008234">
    <property type="term" value="F:cysteine-type peptidase activity"/>
    <property type="evidence" value="ECO:0007669"/>
    <property type="project" value="InterPro"/>
</dbReference>
<dbReference type="GO" id="GO:0006508">
    <property type="term" value="P:proteolysis"/>
    <property type="evidence" value="ECO:0007669"/>
    <property type="project" value="UniProtKB-KW"/>
</dbReference>
<dbReference type="Gene3D" id="3.40.395.10">
    <property type="entry name" value="Adenoviral Proteinase, Chain A"/>
    <property type="match status" value="1"/>
</dbReference>
<dbReference type="AlphaFoldDB" id="D7MTQ6"/>
<sequence length="475" mass="52472">MVKVGSYLEDADSLVAKLKQSSVAVHGFPLAIQLFALKYIPLLLTILPNGEDQSTFLDRIIHHLPKCKSFHTSNILRLEYSSNLCVLHPQNPDPAFVASEHCDPKVKELERLIASSFQFTKDVWSGGDASMPSLTSSRKRKSIPSRSASSSSGPEDFCKQKKRVGHRSSVKIRGNADTLIEKHLKSFKASLLVELSHLIQHSHQSTRRGVPPVNKSSIVSPAVSSSPVRNTRSGCAGLSAGSFSKRSASNTRSSSSNAKHSPICHPAVGFAHTVLSPGKCLESMVDPEAVGFTDFQHLDTDVLPPEHIDCIVSFLWQKHGAFLATRRITVLDSMFTSMMDNKFVNFSQHVNTLTYAWHPLLTAYVCGLVDGRTYCTSARKVASYMAPIAQMLPCLLRSVCEDVPSTWPATGFTFTRMIGLAQNDRGGDCGPMSLKFIELHSHQLTSHLQELTKKTVNNIRMRYAIDLYEEYVSRV</sequence>
<reference evidence="7" key="1">
    <citation type="journal article" date="2011" name="Nat. Genet.">
        <title>The Arabidopsis lyrata genome sequence and the basis of rapid genome size change.</title>
        <authorList>
            <person name="Hu T.T."/>
            <person name="Pattyn P."/>
            <person name="Bakker E.G."/>
            <person name="Cao J."/>
            <person name="Cheng J.-F."/>
            <person name="Clark R.M."/>
            <person name="Fahlgren N."/>
            <person name="Fawcett J.A."/>
            <person name="Grimwood J."/>
            <person name="Gundlach H."/>
            <person name="Haberer G."/>
            <person name="Hollister J.D."/>
            <person name="Ossowski S."/>
            <person name="Ottilar R.P."/>
            <person name="Salamov A.A."/>
            <person name="Schneeberger K."/>
            <person name="Spannagl M."/>
            <person name="Wang X."/>
            <person name="Yang L."/>
            <person name="Nasrallah M.E."/>
            <person name="Bergelson J."/>
            <person name="Carrington J.C."/>
            <person name="Gaut B.S."/>
            <person name="Schmutz J."/>
            <person name="Mayer K.F.X."/>
            <person name="Van de Peer Y."/>
            <person name="Grigoriev I.V."/>
            <person name="Nordborg M."/>
            <person name="Weigel D."/>
            <person name="Guo Y.-L."/>
        </authorList>
    </citation>
    <scope>NUCLEOTIDE SEQUENCE [LARGE SCALE GENOMIC DNA]</scope>
    <source>
        <strain evidence="7">cv. MN47</strain>
    </source>
</reference>
<proteinExistence type="inferred from homology"/>
<dbReference type="EMBL" id="GL348720">
    <property type="protein sequence ID" value="EFH42283.1"/>
    <property type="molecule type" value="Genomic_DNA"/>
</dbReference>
<dbReference type="Proteomes" id="UP000008694">
    <property type="component" value="Unassembled WGS sequence"/>
</dbReference>
<feature type="compositionally biased region" description="Low complexity" evidence="4">
    <location>
        <begin position="216"/>
        <end position="228"/>
    </location>
</feature>
<feature type="region of interest" description="Disordered" evidence="4">
    <location>
        <begin position="129"/>
        <end position="170"/>
    </location>
</feature>
<dbReference type="PANTHER" id="PTHR48449:SF1">
    <property type="entry name" value="DUF1985 DOMAIN-CONTAINING PROTEIN"/>
    <property type="match status" value="1"/>
</dbReference>
<evidence type="ECO:0000256" key="4">
    <source>
        <dbReference type="SAM" id="MobiDB-lite"/>
    </source>
</evidence>
<organism evidence="7">
    <name type="scientific">Arabidopsis lyrata subsp. lyrata</name>
    <name type="common">Lyre-leaved rock-cress</name>
    <dbReference type="NCBI Taxonomy" id="81972"/>
    <lineage>
        <taxon>Eukaryota</taxon>
        <taxon>Viridiplantae</taxon>
        <taxon>Streptophyta</taxon>
        <taxon>Embryophyta</taxon>
        <taxon>Tracheophyta</taxon>
        <taxon>Spermatophyta</taxon>
        <taxon>Magnoliopsida</taxon>
        <taxon>eudicotyledons</taxon>
        <taxon>Gunneridae</taxon>
        <taxon>Pentapetalae</taxon>
        <taxon>rosids</taxon>
        <taxon>malvids</taxon>
        <taxon>Brassicales</taxon>
        <taxon>Brassicaceae</taxon>
        <taxon>Camelineae</taxon>
        <taxon>Arabidopsis</taxon>
    </lineage>
</organism>
<evidence type="ECO:0000256" key="3">
    <source>
        <dbReference type="ARBA" id="ARBA00022801"/>
    </source>
</evidence>
<accession>D7MTQ6</accession>
<dbReference type="InterPro" id="IPR038765">
    <property type="entry name" value="Papain-like_cys_pep_sf"/>
</dbReference>
<feature type="domain" description="Ubiquitin-like protease family profile" evidence="5">
    <location>
        <begin position="376"/>
        <end position="475"/>
    </location>
</feature>
<comment type="similarity">
    <text evidence="1">Belongs to the peptidase C48 family.</text>
</comment>
<dbReference type="Pfam" id="PF02902">
    <property type="entry name" value="Peptidase_C48"/>
    <property type="match status" value="1"/>
</dbReference>
<keyword evidence="3" id="KW-0378">Hydrolase</keyword>
<dbReference type="InterPro" id="IPR003653">
    <property type="entry name" value="Peptidase_C48_C"/>
</dbReference>
<protein>
    <submittedName>
        <fullName evidence="6">Predicted protein</fullName>
    </submittedName>
</protein>
<feature type="compositionally biased region" description="Basic residues" evidence="4">
    <location>
        <begin position="160"/>
        <end position="170"/>
    </location>
</feature>
<feature type="region of interest" description="Disordered" evidence="4">
    <location>
        <begin position="203"/>
        <end position="260"/>
    </location>
</feature>
<dbReference type="Gramene" id="Al_scaffold_0008_1845">
    <property type="protein sequence ID" value="Al_scaffold_0008_1845"/>
    <property type="gene ID" value="Al_scaffold_0008_1845"/>
</dbReference>
<evidence type="ECO:0000256" key="2">
    <source>
        <dbReference type="ARBA" id="ARBA00022670"/>
    </source>
</evidence>
<evidence type="ECO:0000256" key="1">
    <source>
        <dbReference type="ARBA" id="ARBA00005234"/>
    </source>
</evidence>